<evidence type="ECO:0000256" key="1">
    <source>
        <dbReference type="ARBA" id="ARBA00001274"/>
    </source>
</evidence>
<dbReference type="PANTHER" id="PTHR48078:SF11">
    <property type="entry name" value="THREONINE DEHYDRATASE, MITOCHONDRIAL"/>
    <property type="match status" value="1"/>
</dbReference>
<dbReference type="PANTHER" id="PTHR48078">
    <property type="entry name" value="THREONINE DEHYDRATASE, MITOCHONDRIAL-RELATED"/>
    <property type="match status" value="1"/>
</dbReference>
<gene>
    <name evidence="12 14" type="primary">ilvA</name>
    <name evidence="14" type="ORF">IAA98_12750</name>
</gene>
<evidence type="ECO:0000256" key="4">
    <source>
        <dbReference type="ARBA" id="ARBA00010869"/>
    </source>
</evidence>
<keyword evidence="7 12" id="KW-0412">Isoleucine biosynthesis</keyword>
<sequence length="436" mass="46571">MVARTDSPATGHRLRDVETELTAAGVDAAAAVLAPHILRTPLDHSPRLSELTDRQVLLKRENRQLTRSYKARGAFHLISGLSEAERARGVVCASAGNHGQGLAWSCAQLGITGRVHVPRTTPRQKRDRIRVLGQGRVELIVEGGNYDEAGASARADADRSGAVFVHPFDDVRTILGQGTLAVEVVEQCRDQTGELPGTVIVPVGGGGLIGGMALWLREHSPRTKIIGVEPAGAASMTAALTAGGPITLEQVDTFVDGAAVSRVGELTHPLVRDLVDEVVTVPEGSVCTEMLNLYQVEGIITEPAGALASSVLRSRGDLLADGPVVCIISGGNNDVSRYGEILERSLIDEGLRHYFLVTFPQEPGALRSFLDEVLSEGEDIVTFEYVKKNNRETGPALVGIDLPYADDLAPLLERMDASPIHMERVPPGSPLFSFLT</sequence>
<keyword evidence="6 12" id="KW-0028">Amino-acid biosynthesis</keyword>
<dbReference type="Pfam" id="PF00585">
    <property type="entry name" value="Thr_dehydrat_C"/>
    <property type="match status" value="1"/>
</dbReference>
<keyword evidence="10 12" id="KW-0100">Branched-chain amino acid biosynthesis</keyword>
<dbReference type="GO" id="GO:0003941">
    <property type="term" value="F:L-serine ammonia-lyase activity"/>
    <property type="evidence" value="ECO:0007669"/>
    <property type="project" value="TreeGrafter"/>
</dbReference>
<evidence type="ECO:0000256" key="10">
    <source>
        <dbReference type="ARBA" id="ARBA00023304"/>
    </source>
</evidence>
<evidence type="ECO:0000256" key="2">
    <source>
        <dbReference type="ARBA" id="ARBA00001933"/>
    </source>
</evidence>
<dbReference type="InterPro" id="IPR045865">
    <property type="entry name" value="ACT-like_dom_sf"/>
</dbReference>
<dbReference type="EC" id="4.3.1.19" evidence="12"/>
<organism evidence="14 15">
    <name type="scientific">Candidatus Avipropionibacterium avicola</name>
    <dbReference type="NCBI Taxonomy" id="2840701"/>
    <lineage>
        <taxon>Bacteria</taxon>
        <taxon>Bacillati</taxon>
        <taxon>Actinomycetota</taxon>
        <taxon>Actinomycetes</taxon>
        <taxon>Propionibacteriales</taxon>
        <taxon>Propionibacteriaceae</taxon>
        <taxon>Propionibacteriaceae incertae sedis</taxon>
        <taxon>Candidatus Avipropionibacterium</taxon>
    </lineage>
</organism>
<dbReference type="GO" id="GO:0006567">
    <property type="term" value="P:L-threonine catabolic process"/>
    <property type="evidence" value="ECO:0007669"/>
    <property type="project" value="TreeGrafter"/>
</dbReference>
<reference evidence="14" key="2">
    <citation type="journal article" date="2021" name="PeerJ">
        <title>Extensive microbial diversity within the chicken gut microbiome revealed by metagenomics and culture.</title>
        <authorList>
            <person name="Gilroy R."/>
            <person name="Ravi A."/>
            <person name="Getino M."/>
            <person name="Pursley I."/>
            <person name="Horton D.L."/>
            <person name="Alikhan N.F."/>
            <person name="Baker D."/>
            <person name="Gharbi K."/>
            <person name="Hall N."/>
            <person name="Watson M."/>
            <person name="Adriaenssens E.M."/>
            <person name="Foster-Nyarko E."/>
            <person name="Jarju S."/>
            <person name="Secka A."/>
            <person name="Antonio M."/>
            <person name="Oren A."/>
            <person name="Chaudhuri R.R."/>
            <person name="La Ragione R."/>
            <person name="Hildebrand F."/>
            <person name="Pallen M.J."/>
        </authorList>
    </citation>
    <scope>NUCLEOTIDE SEQUENCE</scope>
    <source>
        <strain evidence="14">ChiGjej1B1-24693</strain>
    </source>
</reference>
<dbReference type="EMBL" id="DVLP01000373">
    <property type="protein sequence ID" value="HIT76446.1"/>
    <property type="molecule type" value="Genomic_DNA"/>
</dbReference>
<evidence type="ECO:0000256" key="9">
    <source>
        <dbReference type="ARBA" id="ARBA00023239"/>
    </source>
</evidence>
<dbReference type="Pfam" id="PF00291">
    <property type="entry name" value="PALP"/>
    <property type="match status" value="1"/>
</dbReference>
<dbReference type="FunFam" id="3.40.50.1100:FF:000005">
    <property type="entry name" value="Threonine dehydratase catabolic"/>
    <property type="match status" value="1"/>
</dbReference>
<comment type="catalytic activity">
    <reaction evidence="1 12">
        <text>L-threonine = 2-oxobutanoate + NH4(+)</text>
        <dbReference type="Rhea" id="RHEA:22108"/>
        <dbReference type="ChEBI" id="CHEBI:16763"/>
        <dbReference type="ChEBI" id="CHEBI:28938"/>
        <dbReference type="ChEBI" id="CHEBI:57926"/>
        <dbReference type="EC" id="4.3.1.19"/>
    </reaction>
</comment>
<dbReference type="GO" id="GO:0004794">
    <property type="term" value="F:threonine deaminase activity"/>
    <property type="evidence" value="ECO:0007669"/>
    <property type="project" value="UniProtKB-UniRule"/>
</dbReference>
<dbReference type="GO" id="GO:0006565">
    <property type="term" value="P:L-serine catabolic process"/>
    <property type="evidence" value="ECO:0007669"/>
    <property type="project" value="TreeGrafter"/>
</dbReference>
<dbReference type="InterPro" id="IPR001721">
    <property type="entry name" value="TD_ACT-like"/>
</dbReference>
<proteinExistence type="inferred from homology"/>
<dbReference type="NCBIfam" id="NF006390">
    <property type="entry name" value="PRK08639.1"/>
    <property type="match status" value="1"/>
</dbReference>
<dbReference type="NCBIfam" id="TIGR02079">
    <property type="entry name" value="THD1"/>
    <property type="match status" value="1"/>
</dbReference>
<dbReference type="CDD" id="cd01562">
    <property type="entry name" value="Thr-dehyd"/>
    <property type="match status" value="1"/>
</dbReference>
<dbReference type="InterPro" id="IPR050147">
    <property type="entry name" value="Ser/Thr_Dehydratase"/>
</dbReference>
<comment type="caution">
    <text evidence="14">The sequence shown here is derived from an EMBL/GenBank/DDBJ whole genome shotgun (WGS) entry which is preliminary data.</text>
</comment>
<dbReference type="GO" id="GO:0030170">
    <property type="term" value="F:pyridoxal phosphate binding"/>
    <property type="evidence" value="ECO:0007669"/>
    <property type="project" value="InterPro"/>
</dbReference>
<dbReference type="Gene3D" id="3.40.50.1100">
    <property type="match status" value="2"/>
</dbReference>
<evidence type="ECO:0000256" key="6">
    <source>
        <dbReference type="ARBA" id="ARBA00022605"/>
    </source>
</evidence>
<comment type="similarity">
    <text evidence="4 12">Belongs to the serine/threonine dehydratase family.</text>
</comment>
<evidence type="ECO:0000313" key="14">
    <source>
        <dbReference type="EMBL" id="HIT76446.1"/>
    </source>
</evidence>
<evidence type="ECO:0000256" key="5">
    <source>
        <dbReference type="ARBA" id="ARBA00011881"/>
    </source>
</evidence>
<name>A0A9D1GZK1_9ACTN</name>
<evidence type="ECO:0000256" key="8">
    <source>
        <dbReference type="ARBA" id="ARBA00022898"/>
    </source>
</evidence>
<comment type="function">
    <text evidence="11 12">Catalyzes the anaerobic formation of alpha-ketobutyrate and ammonia from threonine in a two-step reaction. The first step involved a dehydration of threonine and a production of enamine intermediates (aminocrotonate), which tautomerizes to its imine form (iminobutyrate). Both intermediates are unstable and short-lived. The second step is the nonenzymatic hydrolysis of the enamine/imine intermediates to form 2-ketobutyrate and free ammonia. In the low water environment of the cell, the second step is accelerated by RidA.</text>
</comment>
<protein>
    <recommendedName>
        <fullName evidence="12">L-threonine dehydratase</fullName>
        <ecNumber evidence="12">4.3.1.19</ecNumber>
    </recommendedName>
    <alternativeName>
        <fullName evidence="12">Threonine deaminase</fullName>
    </alternativeName>
</protein>
<dbReference type="PROSITE" id="PS00165">
    <property type="entry name" value="DEHYDRATASE_SER_THR"/>
    <property type="match status" value="1"/>
</dbReference>
<dbReference type="SUPFAM" id="SSF55021">
    <property type="entry name" value="ACT-like"/>
    <property type="match status" value="1"/>
</dbReference>
<dbReference type="InterPro" id="IPR000634">
    <property type="entry name" value="Ser/Thr_deHydtase_PyrdxlP-BS"/>
</dbReference>
<accession>A0A9D1GZK1</accession>
<dbReference type="Gene3D" id="3.40.1020.10">
    <property type="entry name" value="Biosynthetic Threonine Deaminase, Domain 3"/>
    <property type="match status" value="1"/>
</dbReference>
<dbReference type="InterPro" id="IPR001926">
    <property type="entry name" value="TrpB-like_PALP"/>
</dbReference>
<dbReference type="PROSITE" id="PS51672">
    <property type="entry name" value="ACT_LIKE"/>
    <property type="match status" value="1"/>
</dbReference>
<keyword evidence="8 12" id="KW-0663">Pyridoxal phosphate</keyword>
<evidence type="ECO:0000256" key="7">
    <source>
        <dbReference type="ARBA" id="ARBA00022624"/>
    </source>
</evidence>
<evidence type="ECO:0000256" key="11">
    <source>
        <dbReference type="ARBA" id="ARBA00025527"/>
    </source>
</evidence>
<keyword evidence="9 12" id="KW-0456">Lyase</keyword>
<dbReference type="InterPro" id="IPR038110">
    <property type="entry name" value="TD_ACT-like_sf"/>
</dbReference>
<dbReference type="SUPFAM" id="SSF53686">
    <property type="entry name" value="Tryptophan synthase beta subunit-like PLP-dependent enzymes"/>
    <property type="match status" value="1"/>
</dbReference>
<comment type="cofactor">
    <cofactor evidence="2 12">
        <name>pyridoxal 5'-phosphate</name>
        <dbReference type="ChEBI" id="CHEBI:597326"/>
    </cofactor>
</comment>
<dbReference type="InterPro" id="IPR036052">
    <property type="entry name" value="TrpB-like_PALP_sf"/>
</dbReference>
<evidence type="ECO:0000259" key="13">
    <source>
        <dbReference type="PROSITE" id="PS51672"/>
    </source>
</evidence>
<dbReference type="GO" id="GO:0009097">
    <property type="term" value="P:isoleucine biosynthetic process"/>
    <property type="evidence" value="ECO:0007669"/>
    <property type="project" value="UniProtKB-UniRule"/>
</dbReference>
<feature type="domain" description="ACT-like" evidence="13">
    <location>
        <begin position="353"/>
        <end position="427"/>
    </location>
</feature>
<evidence type="ECO:0000256" key="3">
    <source>
        <dbReference type="ARBA" id="ARBA00004810"/>
    </source>
</evidence>
<dbReference type="Proteomes" id="UP000886842">
    <property type="component" value="Unassembled WGS sequence"/>
</dbReference>
<evidence type="ECO:0000256" key="12">
    <source>
        <dbReference type="RuleBase" id="RU362012"/>
    </source>
</evidence>
<evidence type="ECO:0000313" key="15">
    <source>
        <dbReference type="Proteomes" id="UP000886842"/>
    </source>
</evidence>
<comment type="subunit">
    <text evidence="5 12">Homotetramer.</text>
</comment>
<reference evidence="14" key="1">
    <citation type="submission" date="2020-10" db="EMBL/GenBank/DDBJ databases">
        <authorList>
            <person name="Gilroy R."/>
        </authorList>
    </citation>
    <scope>NUCLEOTIDE SEQUENCE</scope>
    <source>
        <strain evidence="14">ChiGjej1B1-24693</strain>
    </source>
</reference>
<dbReference type="AlphaFoldDB" id="A0A9D1GZK1"/>
<dbReference type="InterPro" id="IPR011820">
    <property type="entry name" value="IlvA"/>
</dbReference>
<comment type="pathway">
    <text evidence="3 12">Amino-acid biosynthesis; L-isoleucine biosynthesis; 2-oxobutanoate from L-threonine: step 1/1.</text>
</comment>